<dbReference type="RefSeq" id="XP_038804037.1">
    <property type="nucleotide sequence ID" value="XM_038959613.1"/>
</dbReference>
<reference evidence="2 3" key="1">
    <citation type="journal article" date="2020" name="Genome Biol. Evol.">
        <title>Comparative genomics of Sclerotiniaceae.</title>
        <authorList>
            <person name="Valero Jimenez C.A."/>
            <person name="Steentjes M."/>
            <person name="Scholten O.E."/>
            <person name="Van Kan J.A.L."/>
        </authorList>
    </citation>
    <scope>NUCLEOTIDE SEQUENCE [LARGE SCALE GENOMIC DNA]</scope>
    <source>
        <strain evidence="2 3">B1</strain>
    </source>
</reference>
<dbReference type="GeneID" id="62238760"/>
<dbReference type="EMBL" id="RCSX01000056">
    <property type="protein sequence ID" value="KAF7911519.1"/>
    <property type="molecule type" value="Genomic_DNA"/>
</dbReference>
<dbReference type="PANTHER" id="PTHR33112:SF16">
    <property type="entry name" value="HETEROKARYON INCOMPATIBILITY DOMAIN-CONTAINING PROTEIN"/>
    <property type="match status" value="1"/>
</dbReference>
<organism evidence="2 3">
    <name type="scientific">Botrytis deweyae</name>
    <dbReference type="NCBI Taxonomy" id="2478750"/>
    <lineage>
        <taxon>Eukaryota</taxon>
        <taxon>Fungi</taxon>
        <taxon>Dikarya</taxon>
        <taxon>Ascomycota</taxon>
        <taxon>Pezizomycotina</taxon>
        <taxon>Leotiomycetes</taxon>
        <taxon>Helotiales</taxon>
        <taxon>Sclerotiniaceae</taxon>
        <taxon>Botrytis</taxon>
    </lineage>
</organism>
<comment type="caution">
    <text evidence="2">The sequence shown here is derived from an EMBL/GenBank/DDBJ whole genome shotgun (WGS) entry which is preliminary data.</text>
</comment>
<evidence type="ECO:0000313" key="3">
    <source>
        <dbReference type="Proteomes" id="UP000783213"/>
    </source>
</evidence>
<dbReference type="Proteomes" id="UP000783213">
    <property type="component" value="Unassembled WGS sequence"/>
</dbReference>
<protein>
    <recommendedName>
        <fullName evidence="1">Heterokaryon incompatibility domain-containing protein</fullName>
    </recommendedName>
</protein>
<gene>
    <name evidence="2" type="ORF">EAE98_011989</name>
</gene>
<feature type="domain" description="Heterokaryon incompatibility" evidence="1">
    <location>
        <begin position="224"/>
        <end position="377"/>
    </location>
</feature>
<proteinExistence type="predicted"/>
<evidence type="ECO:0000259" key="1">
    <source>
        <dbReference type="Pfam" id="PF06985"/>
    </source>
</evidence>
<sequence>MNLCAHCRDFITKRLYWNIIPDGPSGYIWSVALEIDKRSPEAFLRSTDYGCYICKRIFCNLAKNLQSQLRGLDGQLPQNKRHGECFKHDMPNPQIFRAISPAVFMGYRIYEDSFSVCFWCGDEYYPCAHFQGRMNLISKELSNLLPSWRITSSSTDSKETFAKINKWLERCTSEHIQCPNRRERHTNVWRPTRLLEITCFKSHNKKDLKLRIVDGTQVSTHRQYATLSHRWGKENMARLTVDNLSLWRQSIPTEVLSQTFQDAIRAVRRVKVKYLWIDSLCIIQEGDELADWKREAPVMHEVYSNACFNICASWGPTLGRLFAKRDPCTVQHATFEMPSKTGWQKKFFLVSSEKGDGAWDELVEDSELAVRGWVFQERLLSPRNIYFCKDIVLYECYEKRWSESMGLDVVPWRPLVSPNSVGANNTSSPTIKKLLPNARSISSNKLYQTWYDLVSKYSDTELTFPSDRLAAIAGIAQQFIMKFKKDNIKDVYVAELWLSRLSLEMLWKSTINMSYSKQHNLFSRPTHLTFSWISGYWVHIKDRDLEGEDPDEKFILPQVTCVKWLTHAHTDPERYVFTEDIIMPPSTPCIEVMVQGVLKRMRLIRGQDIFHVFPVDAIGVSEPKQDLESLEKRENDSDARQSLFVWAGLDFTTNETEISILNDSKKLFYVPWYDNDDRGSYGLSNSYCLLLELVSCEMGRFRRIGMLNFSPEYRDLYFASQIDEQDYPCWKYDQISKDQTFFIV</sequence>
<dbReference type="Pfam" id="PF06985">
    <property type="entry name" value="HET"/>
    <property type="match status" value="1"/>
</dbReference>
<dbReference type="PANTHER" id="PTHR33112">
    <property type="entry name" value="DOMAIN PROTEIN, PUTATIVE-RELATED"/>
    <property type="match status" value="1"/>
</dbReference>
<accession>A0ABQ7I4F1</accession>
<evidence type="ECO:0000313" key="2">
    <source>
        <dbReference type="EMBL" id="KAF7911519.1"/>
    </source>
</evidence>
<dbReference type="InterPro" id="IPR010730">
    <property type="entry name" value="HET"/>
</dbReference>
<keyword evidence="3" id="KW-1185">Reference proteome</keyword>
<name>A0ABQ7I4F1_9HELO</name>